<evidence type="ECO:0000313" key="2">
    <source>
        <dbReference type="EMBL" id="PTU24843.1"/>
    </source>
</evidence>
<evidence type="ECO:0000256" key="1">
    <source>
        <dbReference type="SAM" id="MobiDB-lite"/>
    </source>
</evidence>
<gene>
    <name evidence="2" type="ORF">P175DRAFT_0489935</name>
</gene>
<accession>A0A2T5M8I5</accession>
<dbReference type="RefSeq" id="XP_040756235.1">
    <property type="nucleotide sequence ID" value="XM_040895771.1"/>
</dbReference>
<sequence>MACLEYYVGLRVSAEKRNKDPISIALGQGYRRNLPGWDRTQSRIILGNWSPRNMGPHVSVWIVFIEIKSLQTTSQNSRSTGRLHQDLKNEAGRYELSHPGDTRAICPSEVEQTPSLSANGEHPFRDKTLRESEAKKPSHVPVGQTRRIQVSTQVANTPMHRRDFYSAPWGNKMTVRTIIGPDSNDNA</sequence>
<dbReference type="VEuPathDB" id="FungiDB:P175DRAFT_0489935"/>
<evidence type="ECO:0000313" key="3">
    <source>
        <dbReference type="Proteomes" id="UP000244073"/>
    </source>
</evidence>
<feature type="region of interest" description="Disordered" evidence="1">
    <location>
        <begin position="111"/>
        <end position="143"/>
    </location>
</feature>
<feature type="compositionally biased region" description="Basic and acidic residues" evidence="1">
    <location>
        <begin position="122"/>
        <end position="136"/>
    </location>
</feature>
<reference evidence="2 3" key="1">
    <citation type="journal article" date="2018" name="Proc. Natl. Acad. Sci. U.S.A.">
        <title>Linking secondary metabolites to gene clusters through genome sequencing of six diverse Aspergillus species.</title>
        <authorList>
            <person name="Kaerboelling I."/>
            <person name="Vesth T.C."/>
            <person name="Frisvad J.C."/>
            <person name="Nybo J.L."/>
            <person name="Theobald S."/>
            <person name="Kuo A."/>
            <person name="Bowyer P."/>
            <person name="Matsuda Y."/>
            <person name="Mondo S."/>
            <person name="Lyhne E.K."/>
            <person name="Kogle M.E."/>
            <person name="Clum A."/>
            <person name="Lipzen A."/>
            <person name="Salamov A."/>
            <person name="Ngan C.Y."/>
            <person name="Daum C."/>
            <person name="Chiniquy J."/>
            <person name="Barry K."/>
            <person name="LaButti K."/>
            <person name="Haridas S."/>
            <person name="Simmons B.A."/>
            <person name="Magnuson J.K."/>
            <person name="Mortensen U.H."/>
            <person name="Larsen T.O."/>
            <person name="Grigoriev I.V."/>
            <person name="Baker S.E."/>
            <person name="Andersen M.R."/>
        </authorList>
    </citation>
    <scope>NUCLEOTIDE SEQUENCE [LARGE SCALE GENOMIC DNA]</scope>
    <source>
        <strain evidence="2 3">IBT 24754</strain>
    </source>
</reference>
<proteinExistence type="predicted"/>
<protein>
    <submittedName>
        <fullName evidence="2">Uncharacterized protein</fullName>
    </submittedName>
</protein>
<dbReference type="AlphaFoldDB" id="A0A2T5M8I5"/>
<dbReference type="Proteomes" id="UP000244073">
    <property type="component" value="Unassembled WGS sequence"/>
</dbReference>
<organism evidence="2 3">
    <name type="scientific">Aspergillus ochraceoroseus IBT 24754</name>
    <dbReference type="NCBI Taxonomy" id="1392256"/>
    <lineage>
        <taxon>Eukaryota</taxon>
        <taxon>Fungi</taxon>
        <taxon>Dikarya</taxon>
        <taxon>Ascomycota</taxon>
        <taxon>Pezizomycotina</taxon>
        <taxon>Eurotiomycetes</taxon>
        <taxon>Eurotiomycetidae</taxon>
        <taxon>Eurotiales</taxon>
        <taxon>Aspergillaceae</taxon>
        <taxon>Aspergillus</taxon>
        <taxon>Aspergillus subgen. Nidulantes</taxon>
    </lineage>
</organism>
<dbReference type="GeneID" id="63812653"/>
<comment type="caution">
    <text evidence="2">The sequence shown here is derived from an EMBL/GenBank/DDBJ whole genome shotgun (WGS) entry which is preliminary data.</text>
</comment>
<dbReference type="EMBL" id="MSFN02000001">
    <property type="protein sequence ID" value="PTU24843.1"/>
    <property type="molecule type" value="Genomic_DNA"/>
</dbReference>
<name>A0A2T5M8I5_9EURO</name>